<feature type="binding site" evidence="6">
    <location>
        <position position="7"/>
    </location>
    <ligand>
        <name>Zn(2+)</name>
        <dbReference type="ChEBI" id="CHEBI:29105"/>
    </ligand>
</feature>
<dbReference type="PANTHER" id="PTHR23234">
    <property type="entry name" value="ZNF44 PROTEIN"/>
    <property type="match status" value="1"/>
</dbReference>
<dbReference type="EMBL" id="CADEBD010000171">
    <property type="protein sequence ID" value="CAB3223785.1"/>
    <property type="molecule type" value="Genomic_DNA"/>
</dbReference>
<feature type="domain" description="C2H2-type" evidence="7">
    <location>
        <begin position="204"/>
        <end position="232"/>
    </location>
</feature>
<feature type="binding site" evidence="6">
    <location>
        <position position="4"/>
    </location>
    <ligand>
        <name>Zn(2+)</name>
        <dbReference type="ChEBI" id="CHEBI:29105"/>
    </ligand>
</feature>
<evidence type="ECO:0000256" key="1">
    <source>
        <dbReference type="ARBA" id="ARBA00022723"/>
    </source>
</evidence>
<dbReference type="FunFam" id="3.30.160.60:FF:000534">
    <property type="entry name" value="zinc finger protein 674"/>
    <property type="match status" value="1"/>
</dbReference>
<dbReference type="InterPro" id="IPR013087">
    <property type="entry name" value="Znf_C2H2_type"/>
</dbReference>
<accession>A0A8S0YVL2</accession>
<evidence type="ECO:0000259" key="8">
    <source>
        <dbReference type="PROSITE" id="PS51915"/>
    </source>
</evidence>
<dbReference type="Pfam" id="PF07776">
    <property type="entry name" value="zf-AD"/>
    <property type="match status" value="1"/>
</dbReference>
<dbReference type="Pfam" id="PF00096">
    <property type="entry name" value="zf-C2H2"/>
    <property type="match status" value="3"/>
</dbReference>
<keyword evidence="3 5" id="KW-0863">Zinc-finger</keyword>
<evidence type="ECO:0000256" key="6">
    <source>
        <dbReference type="PROSITE-ProRule" id="PRU01263"/>
    </source>
</evidence>
<evidence type="ECO:0000313" key="9">
    <source>
        <dbReference type="EMBL" id="CAB3223785.1"/>
    </source>
</evidence>
<dbReference type="Proteomes" id="UP000494256">
    <property type="component" value="Unassembled WGS sequence"/>
</dbReference>
<dbReference type="GO" id="GO:0005634">
    <property type="term" value="C:nucleus"/>
    <property type="evidence" value="ECO:0007669"/>
    <property type="project" value="InterPro"/>
</dbReference>
<evidence type="ECO:0000313" key="10">
    <source>
        <dbReference type="Proteomes" id="UP000494256"/>
    </source>
</evidence>
<keyword evidence="4 6" id="KW-0862">Zinc</keyword>
<dbReference type="FunFam" id="3.30.160.60:FF:000446">
    <property type="entry name" value="Zinc finger protein"/>
    <property type="match status" value="1"/>
</dbReference>
<dbReference type="SUPFAM" id="SSF57716">
    <property type="entry name" value="Glucocorticoid receptor-like (DNA-binding domain)"/>
    <property type="match status" value="1"/>
</dbReference>
<proteinExistence type="predicted"/>
<organism evidence="9 10">
    <name type="scientific">Arctia plantaginis</name>
    <name type="common">Wood tiger moth</name>
    <name type="synonym">Phalaena plantaginis</name>
    <dbReference type="NCBI Taxonomy" id="874455"/>
    <lineage>
        <taxon>Eukaryota</taxon>
        <taxon>Metazoa</taxon>
        <taxon>Ecdysozoa</taxon>
        <taxon>Arthropoda</taxon>
        <taxon>Hexapoda</taxon>
        <taxon>Insecta</taxon>
        <taxon>Pterygota</taxon>
        <taxon>Neoptera</taxon>
        <taxon>Endopterygota</taxon>
        <taxon>Lepidoptera</taxon>
        <taxon>Glossata</taxon>
        <taxon>Ditrysia</taxon>
        <taxon>Noctuoidea</taxon>
        <taxon>Erebidae</taxon>
        <taxon>Arctiinae</taxon>
        <taxon>Arctia</taxon>
    </lineage>
</organism>
<feature type="domain" description="C2H2-type" evidence="7">
    <location>
        <begin position="372"/>
        <end position="399"/>
    </location>
</feature>
<keyword evidence="2" id="KW-0677">Repeat</keyword>
<dbReference type="GO" id="GO:0008270">
    <property type="term" value="F:zinc ion binding"/>
    <property type="evidence" value="ECO:0007669"/>
    <property type="project" value="UniProtKB-UniRule"/>
</dbReference>
<dbReference type="PROSITE" id="PS51915">
    <property type="entry name" value="ZAD"/>
    <property type="match status" value="1"/>
</dbReference>
<sequence length="435" mass="50902">MTACRICLSEKPDKDILELQVNEKRDVKSFAEIIMFCLDIQVEQDSKISTKLCLKCHKKILTFYKFKSLALNSDAYLRSVEIKNEIYLKEDEIKIESEELSIGGDADELKHELNDDICLKRECPENDFNSASEDELLSVIKKIKYEYVEEVKENEPKIRRRKRTKVNSNVASSSKQMCEECGKTVSDLKAHSYLHLPMSERKRIKCHVCDKMFSSHSARYKHNKIKHLGVKQICTICNKAVTHLRQHNRVVHDRESLPLECVECGRRFISKSNLDLHMRTHTKDRPFGCDLCDKKFATKGLVHQHIRSVHDKEKSHLCQLCSKSFFKKYHLHVHLKSHSKEKTYECPDCGKFYKTVATLKSHRETHGDVRNFGCQICTQTFMKKDYLMAHMLSHTKEKRYSCQYCGVKFHRSDHRKRHEYTAHQKHLLASTTSST</sequence>
<name>A0A8S0YVL2_ARCPL</name>
<feature type="domain" description="C2H2-type" evidence="7">
    <location>
        <begin position="400"/>
        <end position="423"/>
    </location>
</feature>
<feature type="binding site" evidence="6">
    <location>
        <position position="53"/>
    </location>
    <ligand>
        <name>Zn(2+)</name>
        <dbReference type="ChEBI" id="CHEBI:29105"/>
    </ligand>
</feature>
<gene>
    <name evidence="9" type="ORF">APLA_LOCUS1571</name>
</gene>
<dbReference type="PROSITE" id="PS00028">
    <property type="entry name" value="ZINC_FINGER_C2H2_1"/>
    <property type="match status" value="7"/>
</dbReference>
<dbReference type="SUPFAM" id="SSF57667">
    <property type="entry name" value="beta-beta-alpha zinc fingers"/>
    <property type="match status" value="3"/>
</dbReference>
<dbReference type="Gene3D" id="3.40.1800.20">
    <property type="match status" value="1"/>
</dbReference>
<dbReference type="Gene3D" id="3.30.160.60">
    <property type="entry name" value="Classic Zinc Finger"/>
    <property type="match status" value="7"/>
</dbReference>
<reference evidence="9 10" key="1">
    <citation type="submission" date="2020-04" db="EMBL/GenBank/DDBJ databases">
        <authorList>
            <person name="Wallbank WR R."/>
            <person name="Pardo Diaz C."/>
            <person name="Kozak K."/>
            <person name="Martin S."/>
            <person name="Jiggins C."/>
            <person name="Moest M."/>
            <person name="Warren A I."/>
            <person name="Byers J.R.P. K."/>
            <person name="Montejo-Kovacevich G."/>
            <person name="Yen C E."/>
        </authorList>
    </citation>
    <scope>NUCLEOTIDE SEQUENCE [LARGE SCALE GENOMIC DNA]</scope>
</reference>
<evidence type="ECO:0000259" key="7">
    <source>
        <dbReference type="PROSITE" id="PS50157"/>
    </source>
</evidence>
<feature type="domain" description="C2H2-type" evidence="7">
    <location>
        <begin position="287"/>
        <end position="315"/>
    </location>
</feature>
<evidence type="ECO:0000256" key="3">
    <source>
        <dbReference type="ARBA" id="ARBA00022771"/>
    </source>
</evidence>
<feature type="binding site" evidence="6">
    <location>
        <position position="56"/>
    </location>
    <ligand>
        <name>Zn(2+)</name>
        <dbReference type="ChEBI" id="CHEBI:29105"/>
    </ligand>
</feature>
<dbReference type="PANTHER" id="PTHR23234:SF10">
    <property type="entry name" value="RIKEN CDNA 6720489N17 GENE-RELATED"/>
    <property type="match status" value="1"/>
</dbReference>
<dbReference type="SMART" id="SM00355">
    <property type="entry name" value="ZnF_C2H2"/>
    <property type="match status" value="9"/>
</dbReference>
<feature type="domain" description="C2H2-type" evidence="7">
    <location>
        <begin position="316"/>
        <end position="343"/>
    </location>
</feature>
<evidence type="ECO:0000256" key="2">
    <source>
        <dbReference type="ARBA" id="ARBA00022737"/>
    </source>
</evidence>
<dbReference type="AlphaFoldDB" id="A0A8S0YVL2"/>
<protein>
    <submittedName>
        <fullName evidence="9">Uncharacterized protein</fullName>
    </submittedName>
</protein>
<dbReference type="PROSITE" id="PS50157">
    <property type="entry name" value="ZINC_FINGER_C2H2_2"/>
    <property type="match status" value="7"/>
</dbReference>
<dbReference type="SMART" id="SM00868">
    <property type="entry name" value="zf-AD"/>
    <property type="match status" value="1"/>
</dbReference>
<dbReference type="InterPro" id="IPR050758">
    <property type="entry name" value="Znf_C2H2-type"/>
</dbReference>
<comment type="caution">
    <text evidence="9">The sequence shown here is derived from an EMBL/GenBank/DDBJ whole genome shotgun (WGS) entry which is preliminary data.</text>
</comment>
<feature type="domain" description="ZAD" evidence="8">
    <location>
        <begin position="2"/>
        <end position="80"/>
    </location>
</feature>
<dbReference type="InterPro" id="IPR036236">
    <property type="entry name" value="Znf_C2H2_sf"/>
</dbReference>
<feature type="domain" description="C2H2-type" evidence="7">
    <location>
        <begin position="344"/>
        <end position="371"/>
    </location>
</feature>
<evidence type="ECO:0000256" key="5">
    <source>
        <dbReference type="PROSITE-ProRule" id="PRU00042"/>
    </source>
</evidence>
<keyword evidence="1 6" id="KW-0479">Metal-binding</keyword>
<dbReference type="InterPro" id="IPR012934">
    <property type="entry name" value="Znf_AD"/>
</dbReference>
<evidence type="ECO:0000256" key="4">
    <source>
        <dbReference type="ARBA" id="ARBA00022833"/>
    </source>
</evidence>
<feature type="domain" description="C2H2-type" evidence="7">
    <location>
        <begin position="259"/>
        <end position="286"/>
    </location>
</feature>